<dbReference type="InterPro" id="IPR002999">
    <property type="entry name" value="Tudor"/>
</dbReference>
<keyword evidence="2" id="KW-0963">Cytoplasm</keyword>
<evidence type="ECO:0000256" key="1">
    <source>
        <dbReference type="ARBA" id="ARBA00004496"/>
    </source>
</evidence>
<dbReference type="Gene3D" id="2.40.50.90">
    <property type="match status" value="1"/>
</dbReference>
<evidence type="ECO:0000256" key="2">
    <source>
        <dbReference type="ARBA" id="ARBA00022490"/>
    </source>
</evidence>
<evidence type="ECO:0000256" key="3">
    <source>
        <dbReference type="ARBA" id="ARBA00022737"/>
    </source>
</evidence>
<organism evidence="8 9">
    <name type="scientific">Vespula squamosa</name>
    <name type="common">Southern yellow jacket</name>
    <name type="synonym">Wasp</name>
    <dbReference type="NCBI Taxonomy" id="30214"/>
    <lineage>
        <taxon>Eukaryota</taxon>
        <taxon>Metazoa</taxon>
        <taxon>Ecdysozoa</taxon>
        <taxon>Arthropoda</taxon>
        <taxon>Hexapoda</taxon>
        <taxon>Insecta</taxon>
        <taxon>Pterygota</taxon>
        <taxon>Neoptera</taxon>
        <taxon>Endopterygota</taxon>
        <taxon>Hymenoptera</taxon>
        <taxon>Apocrita</taxon>
        <taxon>Aculeata</taxon>
        <taxon>Vespoidea</taxon>
        <taxon>Vespidae</taxon>
        <taxon>Vespinae</taxon>
        <taxon>Vespula</taxon>
    </lineage>
</organism>
<dbReference type="Pfam" id="PF00567">
    <property type="entry name" value="TUDOR"/>
    <property type="match status" value="1"/>
</dbReference>
<evidence type="ECO:0000313" key="9">
    <source>
        <dbReference type="Proteomes" id="UP001607302"/>
    </source>
</evidence>
<dbReference type="InterPro" id="IPR041966">
    <property type="entry name" value="LOTUS-like"/>
</dbReference>
<dbReference type="Gene3D" id="2.30.30.140">
    <property type="match status" value="1"/>
</dbReference>
<dbReference type="GO" id="GO:0007283">
    <property type="term" value="P:spermatogenesis"/>
    <property type="evidence" value="ECO:0007669"/>
    <property type="project" value="UniProtKB-KW"/>
</dbReference>
<evidence type="ECO:0000313" key="8">
    <source>
        <dbReference type="EMBL" id="KAL2726806.1"/>
    </source>
</evidence>
<sequence>MQDASGRSEDVQKIILSLLVSRKDAIPLGVLAKDYQDQEGESIPWKEFGYITLLDYLKSMPKYISFERLNGTYYVRGVASDKSKHVSSLVARQKISLKKRNYIRRTYRPSYYYPKTSVPRVQIPANILSDIINMVKQNPNGIKKEYILKEVNDKLPCINISIKDLEEQIKNLSHELFIDCNRIYPLKKNTKPISNKCISSKILSREEKINLQSKNSVELPKYFISGETDSNKESDIDDEDRFISASKLQNNNENKNKISNKKQPISMFIQETVSKFNNQGDQLNDKSRCDNKGITHNSSEKNVILHTPIEKLQDDVTYLGNEDVKILISDRTRFRLEKLIQKYPNGIWCAELPGKYIEEYNVSLNYIELGFNSVREFASYLPEIFQCKQLQPSADFILYDAKIKLPDIKKNNEKKLLNVAELYTQLYLEEDDVEPLPVVVSSDTSNKLMPEGVMIIGECVGQINVTDLENITKPYIEVFVEEVFTPSLFWIQLRKKKKIFNKLMDDLHIFYKEKFMDYKIPPVVLEKGLNCACKYNDIWHRGIIKTVKPDLQVTVMFYDYGTLKTYPPEAIYYLHRLFSYLPAQAIPCGLYNTKPRCGEQWSKGVTYEFAERTSQRPLIATIVSTDPENNSMLVTLTDTMEEEDVHINDWMVHQNLAVHGQMVRIRPRNFPFYYYLKCQKHYKTNSEDLSSSTNSDITKSSETLVHAIDLVKNLYKNLYRPLSASLNNNSRNNLISNNSKNCAQRSKESSNNSIQSSHSEVSKGSNNFSEILKNNKQFHSDFKVLSNSDYKGKSDKRQLPLETSEYISNITQSTIRCDNSTQIMCKKKNKFKTELEEIDSLNYPFSAIQPEKQENYNIKMNFTNIKRIERDIEKCTQQKEQKHKDIPLPKECFTNAVNLCLDLQSDYQDYDTSPDDNIITSNDNFKLINKYKSNINLQNIKIAVPEIILSKLRSNRSCVNDESSVNTLHNINDSLNKVEQLTTSKLNISNVENSMLLNVQDSSNIIEINEEKGPICETNNTLMQICNECNEDAKLDSEDYSKNCDSNNKTKAKVLDKTLEISTNEEISNLIYHEEVNENNLIKITSQSQSFLEIEQCYPECMGLHKLTENTIKEVTLTCNDNNLQCDNNERNIEGKTDDVFGNSIHPNKKINEIIKNDDERLQITEINGNESDKSLKVIKDINCNNNNCKDYLESQISEMKMTEDVEGTLLSDIDCSKNSENINEVKKNNDQALDSLIQSNIVEQKDELNKYQKEEHLDNVSDNITHVTDKISSNSEKSEELMFESTDEKAIPIFDETDLQYDHDEWSIEGNIFDFFENSILSSLKLNQLIDNVDDLIKITDISDNESDKSLNTIKNIN</sequence>
<feature type="region of interest" description="Disordered" evidence="6">
    <location>
        <begin position="727"/>
        <end position="765"/>
    </location>
</feature>
<accession>A0ABD2B258</accession>
<comment type="caution">
    <text evidence="8">The sequence shown here is derived from an EMBL/GenBank/DDBJ whole genome shotgun (WGS) entry which is preliminary data.</text>
</comment>
<keyword evidence="3" id="KW-0677">Repeat</keyword>
<keyword evidence="4" id="KW-0744">Spermatogenesis</keyword>
<dbReference type="PROSITE" id="PS51644">
    <property type="entry name" value="HTH_OST"/>
    <property type="match status" value="2"/>
</dbReference>
<dbReference type="GO" id="GO:0005737">
    <property type="term" value="C:cytoplasm"/>
    <property type="evidence" value="ECO:0007669"/>
    <property type="project" value="UniProtKB-SubCell"/>
</dbReference>
<evidence type="ECO:0000259" key="7">
    <source>
        <dbReference type="PROSITE" id="PS51644"/>
    </source>
</evidence>
<dbReference type="InterPro" id="IPR050621">
    <property type="entry name" value="Tudor_domain_containing"/>
</dbReference>
<dbReference type="EMBL" id="JAUDFV010000133">
    <property type="protein sequence ID" value="KAL2726806.1"/>
    <property type="molecule type" value="Genomic_DNA"/>
</dbReference>
<dbReference type="InterPro" id="IPR035437">
    <property type="entry name" value="SNase_OB-fold_sf"/>
</dbReference>
<evidence type="ECO:0000256" key="6">
    <source>
        <dbReference type="SAM" id="MobiDB-lite"/>
    </source>
</evidence>
<reference evidence="8 9" key="1">
    <citation type="journal article" date="2024" name="Ann. Entomol. Soc. Am.">
        <title>Genomic analyses of the southern and eastern yellowjacket wasps (Hymenoptera: Vespidae) reveal evolutionary signatures of social life.</title>
        <authorList>
            <person name="Catto M.A."/>
            <person name="Caine P.B."/>
            <person name="Orr S.E."/>
            <person name="Hunt B.G."/>
            <person name="Goodisman M.A.D."/>
        </authorList>
    </citation>
    <scope>NUCLEOTIDE SEQUENCE [LARGE SCALE GENOMIC DNA]</scope>
    <source>
        <strain evidence="8">233</strain>
        <tissue evidence="8">Head and thorax</tissue>
    </source>
</reference>
<dbReference type="CDD" id="cd08824">
    <property type="entry name" value="LOTUS"/>
    <property type="match status" value="1"/>
</dbReference>
<dbReference type="PANTHER" id="PTHR22948:SF29">
    <property type="entry name" value="FI02030P-RELATED"/>
    <property type="match status" value="1"/>
</dbReference>
<keyword evidence="9" id="KW-1185">Reference proteome</keyword>
<keyword evidence="4" id="KW-0221">Differentiation</keyword>
<dbReference type="Pfam" id="PF12872">
    <property type="entry name" value="OST-HTH"/>
    <property type="match status" value="2"/>
</dbReference>
<feature type="domain" description="HTH OST-type" evidence="7">
    <location>
        <begin position="328"/>
        <end position="402"/>
    </location>
</feature>
<feature type="domain" description="HTH OST-type" evidence="7">
    <location>
        <begin position="7"/>
        <end position="79"/>
    </location>
</feature>
<comment type="subcellular location">
    <subcellularLocation>
        <location evidence="1">Cytoplasm</location>
    </subcellularLocation>
</comment>
<dbReference type="GO" id="GO:0030154">
    <property type="term" value="P:cell differentiation"/>
    <property type="evidence" value="ECO:0007669"/>
    <property type="project" value="UniProtKB-ARBA"/>
</dbReference>
<dbReference type="PANTHER" id="PTHR22948">
    <property type="entry name" value="TUDOR DOMAIN CONTAINING PROTEIN"/>
    <property type="match status" value="1"/>
</dbReference>
<gene>
    <name evidence="8" type="ORF">V1478_007084</name>
</gene>
<dbReference type="CDD" id="cd09972">
    <property type="entry name" value="LOTUS_TDRD_OSKAR"/>
    <property type="match status" value="1"/>
</dbReference>
<feature type="compositionally biased region" description="Low complexity" evidence="6">
    <location>
        <begin position="749"/>
        <end position="759"/>
    </location>
</feature>
<feature type="coiled-coil region" evidence="5">
    <location>
        <begin position="148"/>
        <end position="175"/>
    </location>
</feature>
<dbReference type="InterPro" id="IPR025605">
    <property type="entry name" value="OST-HTH/LOTUS_dom"/>
</dbReference>
<evidence type="ECO:0000256" key="5">
    <source>
        <dbReference type="SAM" id="Coils"/>
    </source>
</evidence>
<dbReference type="Proteomes" id="UP001607302">
    <property type="component" value="Unassembled WGS sequence"/>
</dbReference>
<dbReference type="SUPFAM" id="SSF63748">
    <property type="entry name" value="Tudor/PWWP/MBT"/>
    <property type="match status" value="1"/>
</dbReference>
<feature type="compositionally biased region" description="Low complexity" evidence="6">
    <location>
        <begin position="727"/>
        <end position="741"/>
    </location>
</feature>
<protein>
    <submittedName>
        <fullName evidence="8">Protein 175-like isoform X1</fullName>
    </submittedName>
</protein>
<keyword evidence="5" id="KW-0175">Coiled coil</keyword>
<name>A0ABD2B258_VESSQ</name>
<proteinExistence type="predicted"/>
<dbReference type="Gene3D" id="3.30.420.610">
    <property type="entry name" value="LOTUS domain-like"/>
    <property type="match status" value="2"/>
</dbReference>
<evidence type="ECO:0000256" key="4">
    <source>
        <dbReference type="ARBA" id="ARBA00022871"/>
    </source>
</evidence>